<dbReference type="AlphaFoldDB" id="A0A2T7G1R9"/>
<dbReference type="RefSeq" id="WP_108639513.1">
    <property type="nucleotide sequence ID" value="NZ_QCYG01000001.1"/>
</dbReference>
<dbReference type="Gene3D" id="2.40.50.870">
    <property type="entry name" value="Protein of unknown function (DUF3299)"/>
    <property type="match status" value="1"/>
</dbReference>
<keyword evidence="1" id="KW-0732">Signal</keyword>
<evidence type="ECO:0000313" key="2">
    <source>
        <dbReference type="EMBL" id="PVA08359.1"/>
    </source>
</evidence>
<feature type="signal peptide" evidence="1">
    <location>
        <begin position="1"/>
        <end position="25"/>
    </location>
</feature>
<comment type="caution">
    <text evidence="2">The sequence shown here is derived from an EMBL/GenBank/DDBJ whole genome shotgun (WGS) entry which is preliminary data.</text>
</comment>
<dbReference type="EMBL" id="QCYG01000001">
    <property type="protein sequence ID" value="PVA08359.1"/>
    <property type="molecule type" value="Genomic_DNA"/>
</dbReference>
<gene>
    <name evidence="2" type="ORF">DC363_00310</name>
</gene>
<reference evidence="2 3" key="1">
    <citation type="submission" date="2018-04" db="EMBL/GenBank/DDBJ databases">
        <title>Pelagivirga bohaiensis gen. nov., sp. nov., a bacterium isolated from the Bohai Sea.</title>
        <authorList>
            <person name="Ji X."/>
        </authorList>
    </citation>
    <scope>NUCLEOTIDE SEQUENCE [LARGE SCALE GENOMIC DNA]</scope>
    <source>
        <strain evidence="2 3">BH-SD16</strain>
    </source>
</reference>
<evidence type="ECO:0000256" key="1">
    <source>
        <dbReference type="SAM" id="SignalP"/>
    </source>
</evidence>
<evidence type="ECO:0008006" key="4">
    <source>
        <dbReference type="Google" id="ProtNLM"/>
    </source>
</evidence>
<dbReference type="Proteomes" id="UP000244817">
    <property type="component" value="Unassembled WGS sequence"/>
</dbReference>
<keyword evidence="3" id="KW-1185">Reference proteome</keyword>
<dbReference type="OrthoDB" id="7863575at2"/>
<accession>A0A2T7G1R9</accession>
<sequence>MKTSASLIALSTPLALTAGSLWADASPAPWDLLKAIEIEEIVTDTSYEVRKNFPASVENGIAQFDITGFVVPLFGDETGLTEIVLVSDMGFCPFCGSPEHGTNLRVSLAEPLIGVEEGARISLRGALEPVTDSETWETMILTGARVL</sequence>
<feature type="chain" id="PRO_5015601054" description="DUF3299 domain-containing protein" evidence="1">
    <location>
        <begin position="26"/>
        <end position="147"/>
    </location>
</feature>
<proteinExistence type="predicted"/>
<organism evidence="2 3">
    <name type="scientific">Thalassorhabdomicrobium marinisediminis</name>
    <dbReference type="NCBI Taxonomy" id="2170577"/>
    <lineage>
        <taxon>Bacteria</taxon>
        <taxon>Pseudomonadati</taxon>
        <taxon>Pseudomonadota</taxon>
        <taxon>Alphaproteobacteria</taxon>
        <taxon>Rhodobacterales</taxon>
        <taxon>Paracoccaceae</taxon>
        <taxon>Thalassorhabdomicrobium</taxon>
    </lineage>
</organism>
<evidence type="ECO:0000313" key="3">
    <source>
        <dbReference type="Proteomes" id="UP000244817"/>
    </source>
</evidence>
<protein>
    <recommendedName>
        <fullName evidence="4">DUF3299 domain-containing protein</fullName>
    </recommendedName>
</protein>
<name>A0A2T7G1R9_9RHOB</name>